<accession>A0A399ESZ9</accession>
<dbReference type="PANTHER" id="PTHR43003:SF5">
    <property type="entry name" value="DNA-3-METHYLADENINE GLYCOSYLASE"/>
    <property type="match status" value="1"/>
</dbReference>
<feature type="domain" description="HhH-GPD" evidence="5">
    <location>
        <begin position="32"/>
        <end position="178"/>
    </location>
</feature>
<dbReference type="CDD" id="cd00056">
    <property type="entry name" value="ENDO3c"/>
    <property type="match status" value="1"/>
</dbReference>
<dbReference type="GO" id="GO:0005737">
    <property type="term" value="C:cytoplasm"/>
    <property type="evidence" value="ECO:0007669"/>
    <property type="project" value="TreeGrafter"/>
</dbReference>
<dbReference type="GO" id="GO:0006285">
    <property type="term" value="P:base-excision repair, AP site formation"/>
    <property type="evidence" value="ECO:0007669"/>
    <property type="project" value="TreeGrafter"/>
</dbReference>
<dbReference type="Gene3D" id="1.10.1670.40">
    <property type="match status" value="1"/>
</dbReference>
<evidence type="ECO:0000313" key="6">
    <source>
        <dbReference type="EMBL" id="RIH86179.1"/>
    </source>
</evidence>
<evidence type="ECO:0000256" key="4">
    <source>
        <dbReference type="ARBA" id="ARBA00023204"/>
    </source>
</evidence>
<dbReference type="InterPro" id="IPR051912">
    <property type="entry name" value="Alkylbase_DNA_Glycosylase/TA"/>
</dbReference>
<dbReference type="RefSeq" id="WP_119359998.1">
    <property type="nucleotide sequence ID" value="NZ_QWKZ01000035.1"/>
</dbReference>
<protein>
    <recommendedName>
        <fullName evidence="2">DNA-3-methyladenine glycosylase II</fullName>
        <ecNumber evidence="2">3.2.2.21</ecNumber>
    </recommendedName>
</protein>
<dbReference type="PANTHER" id="PTHR43003">
    <property type="entry name" value="DNA-3-METHYLADENINE GLYCOSYLASE"/>
    <property type="match status" value="1"/>
</dbReference>
<reference evidence="6 7" key="1">
    <citation type="submission" date="2018-08" db="EMBL/GenBank/DDBJ databases">
        <title>Meiothermus luteus KCTC 52599 genome sequencing project.</title>
        <authorList>
            <person name="Da Costa M.S."/>
            <person name="Albuquerque L."/>
            <person name="Raposo P."/>
            <person name="Froufe H.J.C."/>
            <person name="Barroso C.S."/>
            <person name="Egas C."/>
        </authorList>
    </citation>
    <scope>NUCLEOTIDE SEQUENCE [LARGE SCALE GENOMIC DNA]</scope>
    <source>
        <strain evidence="6 7">KCTC 52599</strain>
    </source>
</reference>
<dbReference type="Pfam" id="PF00730">
    <property type="entry name" value="HhH-GPD"/>
    <property type="match status" value="1"/>
</dbReference>
<dbReference type="GO" id="GO:0032993">
    <property type="term" value="C:protein-DNA complex"/>
    <property type="evidence" value="ECO:0007669"/>
    <property type="project" value="TreeGrafter"/>
</dbReference>
<keyword evidence="7" id="KW-1185">Reference proteome</keyword>
<gene>
    <name evidence="6" type="primary">alkA</name>
    <name evidence="6" type="ORF">Mlute_01335</name>
</gene>
<evidence type="ECO:0000256" key="1">
    <source>
        <dbReference type="ARBA" id="ARBA00000086"/>
    </source>
</evidence>
<organism evidence="6 7">
    <name type="scientific">Meiothermus luteus</name>
    <dbReference type="NCBI Taxonomy" id="2026184"/>
    <lineage>
        <taxon>Bacteria</taxon>
        <taxon>Thermotogati</taxon>
        <taxon>Deinococcota</taxon>
        <taxon>Deinococci</taxon>
        <taxon>Thermales</taxon>
        <taxon>Thermaceae</taxon>
        <taxon>Meiothermus</taxon>
    </lineage>
</organism>
<dbReference type="GO" id="GO:0006307">
    <property type="term" value="P:DNA alkylation repair"/>
    <property type="evidence" value="ECO:0007669"/>
    <property type="project" value="TreeGrafter"/>
</dbReference>
<dbReference type="InterPro" id="IPR011257">
    <property type="entry name" value="DNA_glycosylase"/>
</dbReference>
<dbReference type="GO" id="GO:0043916">
    <property type="term" value="F:DNA-7-methylguanine glycosylase activity"/>
    <property type="evidence" value="ECO:0007669"/>
    <property type="project" value="TreeGrafter"/>
</dbReference>
<keyword evidence="4" id="KW-0234">DNA repair</keyword>
<dbReference type="Proteomes" id="UP000265800">
    <property type="component" value="Unassembled WGS sequence"/>
</dbReference>
<dbReference type="OrthoDB" id="9785929at2"/>
<dbReference type="AlphaFoldDB" id="A0A399ESZ9"/>
<dbReference type="SMART" id="SM00478">
    <property type="entry name" value="ENDO3c"/>
    <property type="match status" value="1"/>
</dbReference>
<dbReference type="EC" id="3.2.2.21" evidence="2"/>
<dbReference type="InterPro" id="IPR003265">
    <property type="entry name" value="HhH-GPD_domain"/>
</dbReference>
<name>A0A399ESZ9_9DEIN</name>
<dbReference type="SUPFAM" id="SSF48150">
    <property type="entry name" value="DNA-glycosylase"/>
    <property type="match status" value="1"/>
</dbReference>
<comment type="catalytic activity">
    <reaction evidence="1">
        <text>Hydrolysis of alkylated DNA, releasing 3-methyladenine, 3-methylguanine, 7-methylguanine and 7-methyladenine.</text>
        <dbReference type="EC" id="3.2.2.21"/>
    </reaction>
</comment>
<keyword evidence="3" id="KW-0227">DNA damage</keyword>
<dbReference type="EMBL" id="QWKZ01000035">
    <property type="protein sequence ID" value="RIH86179.1"/>
    <property type="molecule type" value="Genomic_DNA"/>
</dbReference>
<comment type="caution">
    <text evidence="6">The sequence shown here is derived from an EMBL/GenBank/DDBJ whole genome shotgun (WGS) entry which is preliminary data.</text>
</comment>
<sequence>MQGLAERYGPAPFSPHPFPRRSPFAVLLGSVVGQQLSSKAAGAIWRRLEGRFPLEPGVLAQASFEDLRAVGLSAAKVRCVWALSRFALEGGLQGVEGLPDPEVVRRLTQLKGVGVWTAQMFLMFGLGRPDVWPLLDLGLRRGAQRVYGVADQRGLELLGERFRPYRSHAAWYLWRAVEDPSVTYAPFG</sequence>
<dbReference type="GO" id="GO:0032131">
    <property type="term" value="F:alkylated DNA binding"/>
    <property type="evidence" value="ECO:0007669"/>
    <property type="project" value="TreeGrafter"/>
</dbReference>
<evidence type="ECO:0000256" key="2">
    <source>
        <dbReference type="ARBA" id="ARBA00012000"/>
    </source>
</evidence>
<evidence type="ECO:0000313" key="7">
    <source>
        <dbReference type="Proteomes" id="UP000265800"/>
    </source>
</evidence>
<dbReference type="GO" id="GO:0008725">
    <property type="term" value="F:DNA-3-methyladenine glycosylase activity"/>
    <property type="evidence" value="ECO:0007669"/>
    <property type="project" value="TreeGrafter"/>
</dbReference>
<evidence type="ECO:0000256" key="3">
    <source>
        <dbReference type="ARBA" id="ARBA00022763"/>
    </source>
</evidence>
<proteinExistence type="predicted"/>
<dbReference type="Gene3D" id="1.10.340.30">
    <property type="entry name" value="Hypothetical protein, domain 2"/>
    <property type="match status" value="1"/>
</dbReference>
<evidence type="ECO:0000259" key="5">
    <source>
        <dbReference type="SMART" id="SM00478"/>
    </source>
</evidence>